<dbReference type="EMBL" id="CAJVCH010479118">
    <property type="protein sequence ID" value="CAG7820461.1"/>
    <property type="molecule type" value="Genomic_DNA"/>
</dbReference>
<feature type="transmembrane region" description="Helical" evidence="9">
    <location>
        <begin position="139"/>
        <end position="155"/>
    </location>
</feature>
<keyword evidence="7" id="KW-0675">Receptor</keyword>
<evidence type="ECO:0000256" key="7">
    <source>
        <dbReference type="ARBA" id="ARBA00023170"/>
    </source>
</evidence>
<feature type="non-terminal residue" evidence="11">
    <location>
        <position position="1"/>
    </location>
</feature>
<feature type="transmembrane region" description="Helical" evidence="9">
    <location>
        <begin position="7"/>
        <end position="28"/>
    </location>
</feature>
<evidence type="ECO:0000256" key="2">
    <source>
        <dbReference type="ARBA" id="ARBA00010663"/>
    </source>
</evidence>
<keyword evidence="6 9" id="KW-0472">Membrane</keyword>
<organism evidence="11 12">
    <name type="scientific">Allacma fusca</name>
    <dbReference type="NCBI Taxonomy" id="39272"/>
    <lineage>
        <taxon>Eukaryota</taxon>
        <taxon>Metazoa</taxon>
        <taxon>Ecdysozoa</taxon>
        <taxon>Arthropoda</taxon>
        <taxon>Hexapoda</taxon>
        <taxon>Collembola</taxon>
        <taxon>Symphypleona</taxon>
        <taxon>Sminthuridae</taxon>
        <taxon>Allacma</taxon>
    </lineage>
</organism>
<dbReference type="OrthoDB" id="5964776at2759"/>
<comment type="caution">
    <text evidence="11">The sequence shown here is derived from an EMBL/GenBank/DDBJ whole genome shotgun (WGS) entry which is preliminary data.</text>
</comment>
<evidence type="ECO:0000256" key="9">
    <source>
        <dbReference type="SAM" id="Phobius"/>
    </source>
</evidence>
<proteinExistence type="inferred from homology"/>
<feature type="non-terminal residue" evidence="11">
    <location>
        <position position="156"/>
    </location>
</feature>
<keyword evidence="8" id="KW-0807">Transducer</keyword>
<dbReference type="PANTHER" id="PTHR24243">
    <property type="entry name" value="G-PROTEIN COUPLED RECEPTOR"/>
    <property type="match status" value="1"/>
</dbReference>
<feature type="transmembrane region" description="Helical" evidence="9">
    <location>
        <begin position="40"/>
        <end position="61"/>
    </location>
</feature>
<dbReference type="PANTHER" id="PTHR24243:SF224">
    <property type="entry name" value="G-PROTEIN COUPLED RECEPTOR 19-RELATED"/>
    <property type="match status" value="1"/>
</dbReference>
<comment type="subcellular location">
    <subcellularLocation>
        <location evidence="1">Membrane</location>
        <topology evidence="1">Multi-pass membrane protein</topology>
    </subcellularLocation>
</comment>
<evidence type="ECO:0000256" key="4">
    <source>
        <dbReference type="ARBA" id="ARBA00022989"/>
    </source>
</evidence>
<evidence type="ECO:0000259" key="10">
    <source>
        <dbReference type="PROSITE" id="PS50262"/>
    </source>
</evidence>
<dbReference type="InterPro" id="IPR017452">
    <property type="entry name" value="GPCR_Rhodpsn_7TM"/>
</dbReference>
<sequence length="156" mass="17956">KFCLGNLAFANLCVGIFCVYQNLSLYLMDGWVFGNFMCKMYHFINSLSHTASILILVVICVERYLAILNPFLCRRILTIARLRILIVTVWIISAIVSSPRLYYITTYQIPKPTKPGEKISLVEICAPQRKLYDTHTTDMIYFVLLFIFPLTAMSIL</sequence>
<gene>
    <name evidence="11" type="ORF">AFUS01_LOCUS30851</name>
</gene>
<evidence type="ECO:0000313" key="12">
    <source>
        <dbReference type="Proteomes" id="UP000708208"/>
    </source>
</evidence>
<evidence type="ECO:0000313" key="11">
    <source>
        <dbReference type="EMBL" id="CAG7820461.1"/>
    </source>
</evidence>
<dbReference type="SUPFAM" id="SSF81321">
    <property type="entry name" value="Family A G protein-coupled receptor-like"/>
    <property type="match status" value="1"/>
</dbReference>
<reference evidence="11" key="1">
    <citation type="submission" date="2021-06" db="EMBL/GenBank/DDBJ databases">
        <authorList>
            <person name="Hodson N. C."/>
            <person name="Mongue J. A."/>
            <person name="Jaron S. K."/>
        </authorList>
    </citation>
    <scope>NUCLEOTIDE SEQUENCE</scope>
</reference>
<dbReference type="GO" id="GO:0004930">
    <property type="term" value="F:G protein-coupled receptor activity"/>
    <property type="evidence" value="ECO:0007669"/>
    <property type="project" value="UniProtKB-KW"/>
</dbReference>
<dbReference type="Proteomes" id="UP000708208">
    <property type="component" value="Unassembled WGS sequence"/>
</dbReference>
<dbReference type="Pfam" id="PF00001">
    <property type="entry name" value="7tm_1"/>
    <property type="match status" value="1"/>
</dbReference>
<dbReference type="AlphaFoldDB" id="A0A8J2KVB7"/>
<comment type="similarity">
    <text evidence="2">Belongs to the G-protein coupled receptor 1 family.</text>
</comment>
<evidence type="ECO:0000256" key="8">
    <source>
        <dbReference type="ARBA" id="ARBA00023224"/>
    </source>
</evidence>
<evidence type="ECO:0000256" key="5">
    <source>
        <dbReference type="ARBA" id="ARBA00023040"/>
    </source>
</evidence>
<dbReference type="PROSITE" id="PS50262">
    <property type="entry name" value="G_PROTEIN_RECEP_F1_2"/>
    <property type="match status" value="1"/>
</dbReference>
<evidence type="ECO:0000256" key="3">
    <source>
        <dbReference type="ARBA" id="ARBA00022692"/>
    </source>
</evidence>
<dbReference type="GO" id="GO:0005886">
    <property type="term" value="C:plasma membrane"/>
    <property type="evidence" value="ECO:0007669"/>
    <property type="project" value="TreeGrafter"/>
</dbReference>
<feature type="domain" description="G-protein coupled receptors family 1 profile" evidence="10">
    <location>
        <begin position="1"/>
        <end position="156"/>
    </location>
</feature>
<name>A0A8J2KVB7_9HEXA</name>
<keyword evidence="5" id="KW-0297">G-protein coupled receptor</keyword>
<evidence type="ECO:0000256" key="6">
    <source>
        <dbReference type="ARBA" id="ARBA00023136"/>
    </source>
</evidence>
<keyword evidence="4 9" id="KW-1133">Transmembrane helix</keyword>
<keyword evidence="12" id="KW-1185">Reference proteome</keyword>
<dbReference type="PROSITE" id="PS00237">
    <property type="entry name" value="G_PROTEIN_RECEP_F1_1"/>
    <property type="match status" value="1"/>
</dbReference>
<protein>
    <recommendedName>
        <fullName evidence="10">G-protein coupled receptors family 1 profile domain-containing protein</fullName>
    </recommendedName>
</protein>
<evidence type="ECO:0000256" key="1">
    <source>
        <dbReference type="ARBA" id="ARBA00004141"/>
    </source>
</evidence>
<keyword evidence="3 9" id="KW-0812">Transmembrane</keyword>
<dbReference type="InterPro" id="IPR000276">
    <property type="entry name" value="GPCR_Rhodpsn"/>
</dbReference>
<accession>A0A8J2KVB7</accession>
<feature type="transmembrane region" description="Helical" evidence="9">
    <location>
        <begin position="82"/>
        <end position="103"/>
    </location>
</feature>